<sequence>MRMYWPVVSNLNKSLMFHQILGKNNISKMSSIKCSVKSTLERYGVEAAFAKNPKTVLLNFFQVMHWKMPSILTERIGLPHEAIWHCRISFVLPGSDNLLTFNSCIDSKSKSEAESWAAYSACKFLSEKYDHFPSKKKAIKAEKVKADELLESQKWSQLGRHPKSVVHEFYQARGFDKLPLESISQSDGKITVSLTAEVPVVFSTVITRNTRKHAAAVAYWEFLLQLKEAKYVDDNFHVIFHSKQEIMEFKKNQRLPTCIDISESLFRRIDCLVKEFRLFSNEFLQSVKRMRIKQAADKLVNSDGCSVNLNEEDDEDSSIDECLELDMILKRNHSLYTSAQRLRNSTDPAVINLRSFRQQLPIFVIKDELLSALENHQVVIIAGDTGCGKTTQIPQFIFDDYVTKFRGAECNIIVTQPRRISAIAMANRLATERHETLGETVGFNVRLNRCIPRNKGSILFLTPGTFLRSAMCSEKIENISHVIIDEVHERDVLTDLMLVFLKRKLVIFPNLKLILMSASINPYKFASYFNNCPVLSAAGRIFDVAEYFLDDVYRFLGREMPSEEVVDHDYETDANLVAELLFWIHKNRPSGDVLCFLPSWNDICRVGALLDAQKCSEEQMLVLPCHSSLPISEQKRIFEPVSCGTRKIVLATNIAETSLTIDNIRYVVNTGTRKIGRLIASKNWLSHHQSWASKSSQIQRKGRAGRQMEGECYHLFSKEVYKNMRKKNLLLFIFYCCCFELYFISAEYDVPTIQAAPLERLVLMTKSLFENSDPFQVLSEALDPPSKQGLDAARKLLQDLKIFDKENRLTELGKNVALFGCHPFLGIALLYSVVFRCTEPILSLVACLESEENFFDLSISNKDQIMKVLEYLIGRSFSLHCSAVNLCRFSGDLMQQHYSETDEWKSNIFSKNFISLRSVVFILELRKQFAQEVVRSNLVDEWKDLFSLNHPLNLSSNNFEIIKAVITAGLFQNVAKGIHGNLSKRGKIEPDAVTICESNLKPVRPRRYGNYILKESDNWWSDWFVYYRKIWSEKSRTFAVEGLSMINPLIAVLFSGFTPEILHSENATVIALVPAKHFQLQVSSARNAELLIRLRSCIHDYFNLYIIHHEHIMKLAENDPIKKWHNDLLTLITDLLSVEQNYNPKQFTQQLQS</sequence>
<dbReference type="Pfam" id="PF00271">
    <property type="entry name" value="Helicase_C"/>
    <property type="match status" value="1"/>
</dbReference>
<dbReference type="GO" id="GO:0002151">
    <property type="term" value="F:G-quadruplex RNA binding"/>
    <property type="evidence" value="ECO:0007669"/>
    <property type="project" value="TreeGrafter"/>
</dbReference>
<feature type="domain" description="Helicase ATP-binding" evidence="7">
    <location>
        <begin position="370"/>
        <end position="538"/>
    </location>
</feature>
<dbReference type="InterPro" id="IPR001650">
    <property type="entry name" value="Helicase_C-like"/>
</dbReference>
<feature type="domain" description="Helicase C-terminal" evidence="8">
    <location>
        <begin position="576"/>
        <end position="769"/>
    </location>
</feature>
<evidence type="ECO:0000256" key="3">
    <source>
        <dbReference type="ARBA" id="ARBA00022806"/>
    </source>
</evidence>
<evidence type="ECO:0000313" key="10">
    <source>
        <dbReference type="Proteomes" id="UP000054632"/>
    </source>
</evidence>
<dbReference type="CDD" id="cd18791">
    <property type="entry name" value="SF2_C_RHA"/>
    <property type="match status" value="1"/>
</dbReference>
<dbReference type="Gene3D" id="1.20.120.1080">
    <property type="match status" value="1"/>
</dbReference>
<dbReference type="SUPFAM" id="SSF54768">
    <property type="entry name" value="dsRNA-binding domain-like"/>
    <property type="match status" value="1"/>
</dbReference>
<accession>A0A0V1ET07</accession>
<evidence type="ECO:0000259" key="7">
    <source>
        <dbReference type="PROSITE" id="PS51192"/>
    </source>
</evidence>
<dbReference type="InterPro" id="IPR014001">
    <property type="entry name" value="Helicase_ATP-bd"/>
</dbReference>
<keyword evidence="4" id="KW-0067">ATP-binding</keyword>
<dbReference type="PANTHER" id="PTHR18934:SF257">
    <property type="entry name" value="ATP-DEPENDENT RNA HELICASE DHX30"/>
    <property type="match status" value="1"/>
</dbReference>
<dbReference type="SMART" id="SM00847">
    <property type="entry name" value="HA2"/>
    <property type="match status" value="1"/>
</dbReference>
<keyword evidence="1" id="KW-0547">Nucleotide-binding</keyword>
<dbReference type="SMART" id="SM00490">
    <property type="entry name" value="HELICc"/>
    <property type="match status" value="1"/>
</dbReference>
<dbReference type="GO" id="GO:0005634">
    <property type="term" value="C:nucleus"/>
    <property type="evidence" value="ECO:0007669"/>
    <property type="project" value="TreeGrafter"/>
</dbReference>
<dbReference type="CDD" id="cd00048">
    <property type="entry name" value="DSRM_SF"/>
    <property type="match status" value="1"/>
</dbReference>
<dbReference type="GO" id="GO:0003724">
    <property type="term" value="F:RNA helicase activity"/>
    <property type="evidence" value="ECO:0007669"/>
    <property type="project" value="TreeGrafter"/>
</dbReference>
<dbReference type="FunFam" id="3.40.50.300:FF:000526">
    <property type="entry name" value="DExH-box ATP-dependent RNA helicase DExH3"/>
    <property type="match status" value="1"/>
</dbReference>
<dbReference type="AlphaFoldDB" id="A0A0V1ET07"/>
<evidence type="ECO:0000313" key="9">
    <source>
        <dbReference type="EMBL" id="KRY76857.1"/>
    </source>
</evidence>
<dbReference type="Gene3D" id="3.30.160.20">
    <property type="match status" value="1"/>
</dbReference>
<dbReference type="InterPro" id="IPR002464">
    <property type="entry name" value="DNA/RNA_helicase_DEAH_CS"/>
</dbReference>
<dbReference type="InterPro" id="IPR011545">
    <property type="entry name" value="DEAD/DEAH_box_helicase_dom"/>
</dbReference>
<dbReference type="GO" id="GO:0016787">
    <property type="term" value="F:hydrolase activity"/>
    <property type="evidence" value="ECO:0007669"/>
    <property type="project" value="UniProtKB-KW"/>
</dbReference>
<dbReference type="InterPro" id="IPR007502">
    <property type="entry name" value="Helicase-assoc_dom"/>
</dbReference>
<dbReference type="SUPFAM" id="SSF52540">
    <property type="entry name" value="P-loop containing nucleoside triphosphate hydrolases"/>
    <property type="match status" value="1"/>
</dbReference>
<evidence type="ECO:0000256" key="2">
    <source>
        <dbReference type="ARBA" id="ARBA00022801"/>
    </source>
</evidence>
<dbReference type="SMART" id="SM00487">
    <property type="entry name" value="DEXDc"/>
    <property type="match status" value="1"/>
</dbReference>
<dbReference type="PANTHER" id="PTHR18934">
    <property type="entry name" value="ATP-DEPENDENT RNA HELICASE"/>
    <property type="match status" value="1"/>
</dbReference>
<reference evidence="9 10" key="1">
    <citation type="submission" date="2015-01" db="EMBL/GenBank/DDBJ databases">
        <title>Evolution of Trichinella species and genotypes.</title>
        <authorList>
            <person name="Korhonen P.K."/>
            <person name="Edoardo P."/>
            <person name="Giuseppe L.R."/>
            <person name="Gasser R.B."/>
        </authorList>
    </citation>
    <scope>NUCLEOTIDE SEQUENCE [LARGE SCALE GENOMIC DNA]</scope>
    <source>
        <strain evidence="9">ISS13</strain>
    </source>
</reference>
<dbReference type="GO" id="GO:0005737">
    <property type="term" value="C:cytoplasm"/>
    <property type="evidence" value="ECO:0007669"/>
    <property type="project" value="TreeGrafter"/>
</dbReference>
<dbReference type="PROSITE" id="PS00690">
    <property type="entry name" value="DEAH_ATP_HELICASE"/>
    <property type="match status" value="1"/>
</dbReference>
<comment type="similarity">
    <text evidence="6">Belongs to the DExH box helicase family.</text>
</comment>
<keyword evidence="5" id="KW-0694">RNA-binding</keyword>
<gene>
    <name evidence="9" type="primary">DHX30</name>
    <name evidence="9" type="ORF">T4A_1163</name>
</gene>
<proteinExistence type="inferred from homology"/>
<evidence type="ECO:0000256" key="4">
    <source>
        <dbReference type="ARBA" id="ARBA00022840"/>
    </source>
</evidence>
<dbReference type="CDD" id="cd17917">
    <property type="entry name" value="DEXHc_RHA-like"/>
    <property type="match status" value="1"/>
</dbReference>
<dbReference type="Gene3D" id="3.40.50.300">
    <property type="entry name" value="P-loop containing nucleotide triphosphate hydrolases"/>
    <property type="match status" value="2"/>
</dbReference>
<evidence type="ECO:0000256" key="5">
    <source>
        <dbReference type="ARBA" id="ARBA00022884"/>
    </source>
</evidence>
<protein>
    <submittedName>
        <fullName evidence="9">Putative ATP-dependent RNA helicase DHX30</fullName>
    </submittedName>
</protein>
<dbReference type="GO" id="GO:0003678">
    <property type="term" value="F:DNA helicase activity"/>
    <property type="evidence" value="ECO:0007669"/>
    <property type="project" value="TreeGrafter"/>
</dbReference>
<dbReference type="Proteomes" id="UP000054632">
    <property type="component" value="Unassembled WGS sequence"/>
</dbReference>
<dbReference type="InterPro" id="IPR027417">
    <property type="entry name" value="P-loop_NTPase"/>
</dbReference>
<evidence type="ECO:0000256" key="1">
    <source>
        <dbReference type="ARBA" id="ARBA00022741"/>
    </source>
</evidence>
<name>A0A0V1ET07_TRIPS</name>
<dbReference type="GO" id="GO:0005524">
    <property type="term" value="F:ATP binding"/>
    <property type="evidence" value="ECO:0007669"/>
    <property type="project" value="UniProtKB-KW"/>
</dbReference>
<dbReference type="EMBL" id="JYDR01000009">
    <property type="protein sequence ID" value="KRY76857.1"/>
    <property type="molecule type" value="Genomic_DNA"/>
</dbReference>
<keyword evidence="2" id="KW-0378">Hydrolase</keyword>
<comment type="caution">
    <text evidence="9">The sequence shown here is derived from an EMBL/GenBank/DDBJ whole genome shotgun (WGS) entry which is preliminary data.</text>
</comment>
<dbReference type="PROSITE" id="PS51194">
    <property type="entry name" value="HELICASE_CTER"/>
    <property type="match status" value="1"/>
</dbReference>
<evidence type="ECO:0000256" key="6">
    <source>
        <dbReference type="ARBA" id="ARBA00060772"/>
    </source>
</evidence>
<evidence type="ECO:0000259" key="8">
    <source>
        <dbReference type="PROSITE" id="PS51194"/>
    </source>
</evidence>
<dbReference type="Pfam" id="PF00270">
    <property type="entry name" value="DEAD"/>
    <property type="match status" value="1"/>
</dbReference>
<keyword evidence="3 9" id="KW-0347">Helicase</keyword>
<dbReference type="PROSITE" id="PS51192">
    <property type="entry name" value="HELICASE_ATP_BIND_1"/>
    <property type="match status" value="1"/>
</dbReference>
<organism evidence="9 10">
    <name type="scientific">Trichinella pseudospiralis</name>
    <name type="common">Parasitic roundworm</name>
    <dbReference type="NCBI Taxonomy" id="6337"/>
    <lineage>
        <taxon>Eukaryota</taxon>
        <taxon>Metazoa</taxon>
        <taxon>Ecdysozoa</taxon>
        <taxon>Nematoda</taxon>
        <taxon>Enoplea</taxon>
        <taxon>Dorylaimia</taxon>
        <taxon>Trichinellida</taxon>
        <taxon>Trichinellidae</taxon>
        <taxon>Trichinella</taxon>
    </lineage>
</organism>